<feature type="region of interest" description="Disordered" evidence="2">
    <location>
        <begin position="1"/>
        <end position="96"/>
    </location>
</feature>
<feature type="compositionally biased region" description="Low complexity" evidence="2">
    <location>
        <begin position="77"/>
        <end position="95"/>
    </location>
</feature>
<keyword evidence="4" id="KW-1185">Reference proteome</keyword>
<evidence type="ECO:0000256" key="1">
    <source>
        <dbReference type="SAM" id="Coils"/>
    </source>
</evidence>
<name>U6M8C6_EIMMA</name>
<dbReference type="Proteomes" id="UP000030763">
    <property type="component" value="Unassembled WGS sequence"/>
</dbReference>
<gene>
    <name evidence="3" type="ORF">EMWEY_00006060</name>
</gene>
<evidence type="ECO:0000256" key="2">
    <source>
        <dbReference type="SAM" id="MobiDB-lite"/>
    </source>
</evidence>
<keyword evidence="1" id="KW-0175">Coiled coil</keyword>
<evidence type="ECO:0000313" key="3">
    <source>
        <dbReference type="EMBL" id="CDJ60276.1"/>
    </source>
</evidence>
<sequence length="475" mass="51828">MDGTGPPITREHDDVARSPLSSMRHKRPLSSLLPNSGAPSSSASPNKAHHPSVQGTGGDTSVVNITPTSLQGGLAEAPNTTAAATNTASPSTTTPWDLSLREGLDFCRDGDALLRQIYQRIEATCQQLVDAALLPSSSSSASSGDKGDETTPASGSSGVGKGEAKLMEHQNLLKEEIDDCLAQIQELRRLLLSTLSLIKSNPIFKDTAKEADGGPRGEAVMKAMKLFRLDSTAGEILPYLKHLQNSLKELQQQEEQTAEKTEEVKQRINLKLKEVESVKFCLEKTKDEFRQARLDLTREELEKIPAKERLQLLETKRENLDRELRSLAAFSPLFIVERAAKYITLQYRPDGSSIDYEISIEGLDLSFAQGSSRLSRFFSVHIQPPNDRVRRLLESGIGELLQKLSSQQHPNQGREHAKGRQTGDGGVEAAGDKVVEYIAAILIKTLSASFTTPSTAPRYLPLVRASPSLAAIQTN</sequence>
<feature type="compositionally biased region" description="Polar residues" evidence="2">
    <location>
        <begin position="59"/>
        <end position="71"/>
    </location>
</feature>
<protein>
    <submittedName>
        <fullName evidence="3">Non-muscle myosin heavy chain, putative</fullName>
    </submittedName>
</protein>
<feature type="coiled-coil region" evidence="1">
    <location>
        <begin position="240"/>
        <end position="330"/>
    </location>
</feature>
<proteinExistence type="predicted"/>
<accession>U6M8C6</accession>
<dbReference type="AlphaFoldDB" id="U6M8C6"/>
<feature type="compositionally biased region" description="Low complexity" evidence="2">
    <location>
        <begin position="29"/>
        <end position="46"/>
    </location>
</feature>
<dbReference type="VEuPathDB" id="ToxoDB:EMWEY_00006060"/>
<organism evidence="3 4">
    <name type="scientific">Eimeria maxima</name>
    <name type="common">Coccidian parasite</name>
    <dbReference type="NCBI Taxonomy" id="5804"/>
    <lineage>
        <taxon>Eukaryota</taxon>
        <taxon>Sar</taxon>
        <taxon>Alveolata</taxon>
        <taxon>Apicomplexa</taxon>
        <taxon>Conoidasida</taxon>
        <taxon>Coccidia</taxon>
        <taxon>Eucoccidiorida</taxon>
        <taxon>Eimeriorina</taxon>
        <taxon>Eimeriidae</taxon>
        <taxon>Eimeria</taxon>
    </lineage>
</organism>
<dbReference type="EMBL" id="HG721656">
    <property type="protein sequence ID" value="CDJ60276.1"/>
    <property type="molecule type" value="Genomic_DNA"/>
</dbReference>
<evidence type="ECO:0000313" key="4">
    <source>
        <dbReference type="Proteomes" id="UP000030763"/>
    </source>
</evidence>
<dbReference type="OrthoDB" id="347296at2759"/>
<feature type="region of interest" description="Disordered" evidence="2">
    <location>
        <begin position="404"/>
        <end position="426"/>
    </location>
</feature>
<feature type="region of interest" description="Disordered" evidence="2">
    <location>
        <begin position="136"/>
        <end position="161"/>
    </location>
</feature>
<reference evidence="3" key="1">
    <citation type="submission" date="2013-10" db="EMBL/GenBank/DDBJ databases">
        <title>Genomic analysis of the causative agents of coccidiosis in chickens.</title>
        <authorList>
            <person name="Reid A.J."/>
            <person name="Blake D."/>
            <person name="Billington K."/>
            <person name="Browne H."/>
            <person name="Dunn M."/>
            <person name="Hung S."/>
            <person name="Kawahara F."/>
            <person name="Miranda-Saavedra D."/>
            <person name="Mourier T."/>
            <person name="Nagra H."/>
            <person name="Otto T.D."/>
            <person name="Rawlings N."/>
            <person name="Sanchez A."/>
            <person name="Sanders M."/>
            <person name="Subramaniam C."/>
            <person name="Tay Y."/>
            <person name="Dear P."/>
            <person name="Doerig C."/>
            <person name="Gruber A."/>
            <person name="Parkinson J."/>
            <person name="Shirley M."/>
            <person name="Wan K.L."/>
            <person name="Berriman M."/>
            <person name="Tomley F."/>
            <person name="Pain A."/>
        </authorList>
    </citation>
    <scope>NUCLEOTIDE SEQUENCE [LARGE SCALE GENOMIC DNA]</scope>
    <source>
        <strain evidence="3">Weybridge</strain>
    </source>
</reference>
<dbReference type="RefSeq" id="XP_013336926.1">
    <property type="nucleotide sequence ID" value="XM_013481472.1"/>
</dbReference>
<dbReference type="GeneID" id="25334592"/>
<dbReference type="OMA" id="AKYITLQ"/>
<reference evidence="3" key="2">
    <citation type="submission" date="2013-10" db="EMBL/GenBank/DDBJ databases">
        <authorList>
            <person name="Aslett M."/>
        </authorList>
    </citation>
    <scope>NUCLEOTIDE SEQUENCE [LARGE SCALE GENOMIC DNA]</scope>
    <source>
        <strain evidence="3">Weybridge</strain>
    </source>
</reference>